<keyword evidence="2" id="KW-1185">Reference proteome</keyword>
<organism evidence="1 2">
    <name type="scientific">Flavisolibacter tropicus</name>
    <dbReference type="NCBI Taxonomy" id="1492898"/>
    <lineage>
        <taxon>Bacteria</taxon>
        <taxon>Pseudomonadati</taxon>
        <taxon>Bacteroidota</taxon>
        <taxon>Chitinophagia</taxon>
        <taxon>Chitinophagales</taxon>
        <taxon>Chitinophagaceae</taxon>
        <taxon>Flavisolibacter</taxon>
    </lineage>
</organism>
<dbReference type="EMBL" id="CP011390">
    <property type="protein sequence ID" value="ANE51855.1"/>
    <property type="molecule type" value="Genomic_DNA"/>
</dbReference>
<dbReference type="AlphaFoldDB" id="A0A172TXN7"/>
<dbReference type="RefSeq" id="WP_066405989.1">
    <property type="nucleotide sequence ID" value="NZ_CP011390.1"/>
</dbReference>
<reference evidence="2" key="1">
    <citation type="submission" date="2015-01" db="EMBL/GenBank/DDBJ databases">
        <title>Flavisolibacter sp./LCS9/ whole genome sequencing.</title>
        <authorList>
            <person name="Kim M.K."/>
            <person name="Srinivasan S."/>
            <person name="Lee J.-J."/>
        </authorList>
    </citation>
    <scope>NUCLEOTIDE SEQUENCE [LARGE SCALE GENOMIC DNA]</scope>
    <source>
        <strain evidence="2">LCS9</strain>
    </source>
</reference>
<dbReference type="KEGG" id="fla:SY85_16505"/>
<protein>
    <recommendedName>
        <fullName evidence="3">GLPGLI family protein</fullName>
    </recommendedName>
</protein>
<dbReference type="InterPro" id="IPR005901">
    <property type="entry name" value="GLPGLI"/>
</dbReference>
<evidence type="ECO:0000313" key="1">
    <source>
        <dbReference type="EMBL" id="ANE51855.1"/>
    </source>
</evidence>
<proteinExistence type="predicted"/>
<dbReference type="STRING" id="1492898.SY85_16505"/>
<dbReference type="OrthoDB" id="1440774at2"/>
<evidence type="ECO:0008006" key="3">
    <source>
        <dbReference type="Google" id="ProtNLM"/>
    </source>
</evidence>
<dbReference type="Proteomes" id="UP000077177">
    <property type="component" value="Chromosome"/>
</dbReference>
<gene>
    <name evidence="1" type="ORF">SY85_16505</name>
</gene>
<name>A0A172TXN7_9BACT</name>
<dbReference type="Pfam" id="PF09697">
    <property type="entry name" value="Porph_ging"/>
    <property type="match status" value="1"/>
</dbReference>
<accession>A0A172TXN7</accession>
<reference evidence="1 2" key="2">
    <citation type="journal article" date="2016" name="Int. J. Syst. Evol. Microbiol.">
        <title>Flavisolibacter tropicus sp. nov., isolated from tropical soil.</title>
        <authorList>
            <person name="Lee J.J."/>
            <person name="Kang M.S."/>
            <person name="Kim G.S."/>
            <person name="Lee C.S."/>
            <person name="Lim S."/>
            <person name="Lee J."/>
            <person name="Roh S.H."/>
            <person name="Kang H."/>
            <person name="Ha J.M."/>
            <person name="Bae S."/>
            <person name="Jung H.Y."/>
            <person name="Kim M.K."/>
        </authorList>
    </citation>
    <scope>NUCLEOTIDE SEQUENCE [LARGE SCALE GENOMIC DNA]</scope>
    <source>
        <strain evidence="1 2">LCS9</strain>
    </source>
</reference>
<sequence length="265" mass="30094">MKKIFFSICVVSGLFANAQMKEGKVVYERTIQIQRRNMNPDVANMVPQSRKDNFELLFANNQSLWQAIQSADGDNGTVSGPGFMFRMAGSNDVIYVNLDTKKRLDQRELFDREYLVEDSVRSLSWKLSEETKTILGHPVRKATSNRISTRMQMSMENGEMKRQEVPDTAQVVAWFATDIPVSAGPSEFQGQLPGLILELDLNKGRQVFTAVELSPKVKVSDIKEPKKGKRLTEKEFVLERNKLMEEMRKNMPNGGGGRDVIRITQ</sequence>
<dbReference type="NCBIfam" id="TIGR01200">
    <property type="entry name" value="GLPGLI"/>
    <property type="match status" value="1"/>
</dbReference>
<evidence type="ECO:0000313" key="2">
    <source>
        <dbReference type="Proteomes" id="UP000077177"/>
    </source>
</evidence>